<evidence type="ECO:0000256" key="2">
    <source>
        <dbReference type="ARBA" id="ARBA00022840"/>
    </source>
</evidence>
<dbReference type="CDD" id="cd17933">
    <property type="entry name" value="DEXSc_RecD-like"/>
    <property type="match status" value="1"/>
</dbReference>
<keyword evidence="3" id="KW-0378">Hydrolase</keyword>
<comment type="similarity">
    <text evidence="3">Belongs to the RecD family. RecD2 subfamily.</text>
</comment>
<dbReference type="InterPro" id="IPR003593">
    <property type="entry name" value="AAA+_ATPase"/>
</dbReference>
<dbReference type="GO" id="GO:0006310">
    <property type="term" value="P:DNA recombination"/>
    <property type="evidence" value="ECO:0007669"/>
    <property type="project" value="InterPro"/>
</dbReference>
<dbReference type="GO" id="GO:0005524">
    <property type="term" value="F:ATP binding"/>
    <property type="evidence" value="ECO:0007669"/>
    <property type="project" value="UniProtKB-UniRule"/>
</dbReference>
<dbReference type="SUPFAM" id="SSF52540">
    <property type="entry name" value="P-loop containing nucleoside triphosphate hydrolases"/>
    <property type="match status" value="1"/>
</dbReference>
<evidence type="ECO:0000313" key="6">
    <source>
        <dbReference type="Proteomes" id="UP000199208"/>
    </source>
</evidence>
<dbReference type="Pfam" id="PF14490">
    <property type="entry name" value="HHH_RecD2"/>
    <property type="match status" value="1"/>
</dbReference>
<dbReference type="InterPro" id="IPR055446">
    <property type="entry name" value="RecD2_N_OB"/>
</dbReference>
<dbReference type="NCBIfam" id="TIGR01448">
    <property type="entry name" value="recD_rel"/>
    <property type="match status" value="1"/>
</dbReference>
<dbReference type="SUPFAM" id="SSF47781">
    <property type="entry name" value="RuvA domain 2-like"/>
    <property type="match status" value="1"/>
</dbReference>
<dbReference type="RefSeq" id="WP_092591687.1">
    <property type="nucleotide sequence ID" value="NZ_FMWL01000013.1"/>
</dbReference>
<dbReference type="Pfam" id="PF14520">
    <property type="entry name" value="HHH_5"/>
    <property type="match status" value="1"/>
</dbReference>
<dbReference type="InterPro" id="IPR006345">
    <property type="entry name" value="RecD2"/>
</dbReference>
<name>A0A1G5S355_9FIRM</name>
<keyword evidence="1 3" id="KW-0547">Nucleotide-binding</keyword>
<dbReference type="InterPro" id="IPR027417">
    <property type="entry name" value="P-loop_NTPase"/>
</dbReference>
<accession>A0A1G5S355</accession>
<dbReference type="GO" id="GO:0003677">
    <property type="term" value="F:DNA binding"/>
    <property type="evidence" value="ECO:0007669"/>
    <property type="project" value="UniProtKB-UniRule"/>
</dbReference>
<dbReference type="EMBL" id="FMWL01000013">
    <property type="protein sequence ID" value="SCZ80557.1"/>
    <property type="molecule type" value="Genomic_DNA"/>
</dbReference>
<dbReference type="PANTHER" id="PTHR43788:SF6">
    <property type="entry name" value="DNA HELICASE B"/>
    <property type="match status" value="1"/>
</dbReference>
<dbReference type="AlphaFoldDB" id="A0A1G5S355"/>
<dbReference type="Gene3D" id="1.10.150.20">
    <property type="entry name" value="5' to 3' exonuclease, C-terminal subdomain"/>
    <property type="match status" value="1"/>
</dbReference>
<dbReference type="Proteomes" id="UP000199208">
    <property type="component" value="Unassembled WGS sequence"/>
</dbReference>
<dbReference type="CDD" id="cd18809">
    <property type="entry name" value="SF1_C_RecD"/>
    <property type="match status" value="1"/>
</dbReference>
<reference evidence="5 6" key="1">
    <citation type="submission" date="2016-10" db="EMBL/GenBank/DDBJ databases">
        <authorList>
            <person name="de Groot N.N."/>
        </authorList>
    </citation>
    <scope>NUCLEOTIDE SEQUENCE [LARGE SCALE GENOMIC DNA]</scope>
    <source>
        <strain evidence="5 6">DSM 2784</strain>
    </source>
</reference>
<dbReference type="EC" id="5.6.2.3" evidence="3"/>
<evidence type="ECO:0000256" key="3">
    <source>
        <dbReference type="HAMAP-Rule" id="MF_01488"/>
    </source>
</evidence>
<dbReference type="Gene3D" id="1.10.10.2220">
    <property type="match status" value="1"/>
</dbReference>
<dbReference type="HAMAP" id="MF_01488">
    <property type="entry name" value="RecD2"/>
    <property type="match status" value="1"/>
</dbReference>
<dbReference type="STRING" id="1120920.SAMN03080599_02329"/>
<dbReference type="InterPro" id="IPR041451">
    <property type="entry name" value="RecD2_SH13"/>
</dbReference>
<dbReference type="Gene3D" id="2.30.30.940">
    <property type="match status" value="1"/>
</dbReference>
<dbReference type="Pfam" id="PF23139">
    <property type="entry name" value="OB_YrrC"/>
    <property type="match status" value="1"/>
</dbReference>
<dbReference type="InterPro" id="IPR029493">
    <property type="entry name" value="RecD2-like_HHH"/>
</dbReference>
<evidence type="ECO:0000313" key="5">
    <source>
        <dbReference type="EMBL" id="SCZ80557.1"/>
    </source>
</evidence>
<feature type="domain" description="AAA+ ATPase" evidence="4">
    <location>
        <begin position="348"/>
        <end position="491"/>
    </location>
</feature>
<dbReference type="InterPro" id="IPR027785">
    <property type="entry name" value="UvrD-like_helicase_C"/>
</dbReference>
<keyword evidence="2 3" id="KW-0067">ATP-binding</keyword>
<keyword evidence="3" id="KW-0238">DNA-binding</keyword>
<gene>
    <name evidence="3" type="primary">recD2</name>
    <name evidence="5" type="ORF">SAMN03080599_02329</name>
</gene>
<keyword evidence="3" id="KW-0413">Isomerase</keyword>
<dbReference type="InterPro" id="IPR010994">
    <property type="entry name" value="RuvA_2-like"/>
</dbReference>
<dbReference type="GO" id="GO:0043139">
    <property type="term" value="F:5'-3' DNA helicase activity"/>
    <property type="evidence" value="ECO:0007669"/>
    <property type="project" value="UniProtKB-UniRule"/>
</dbReference>
<dbReference type="Pfam" id="PF13538">
    <property type="entry name" value="UvrD_C_2"/>
    <property type="match status" value="1"/>
</dbReference>
<evidence type="ECO:0000256" key="1">
    <source>
        <dbReference type="ARBA" id="ARBA00022741"/>
    </source>
</evidence>
<comment type="function">
    <text evidence="3">DNA-dependent ATPase and ATP-dependent 5'-3' DNA helicase. Has no activity on blunt DNA or DNA with 3'-overhangs, requires at least 10 bases of 5'-ssDNA for helicase activity.</text>
</comment>
<evidence type="ECO:0000259" key="4">
    <source>
        <dbReference type="SMART" id="SM00382"/>
    </source>
</evidence>
<dbReference type="Pfam" id="PF18335">
    <property type="entry name" value="SH3_13"/>
    <property type="match status" value="1"/>
</dbReference>
<dbReference type="OrthoDB" id="9803432at2"/>
<dbReference type="PANTHER" id="PTHR43788">
    <property type="entry name" value="DNA2/NAM7 HELICASE FAMILY MEMBER"/>
    <property type="match status" value="1"/>
</dbReference>
<protein>
    <recommendedName>
        <fullName evidence="3">ATP-dependent RecD2 DNA helicase</fullName>
        <ecNumber evidence="3">5.6.2.3</ecNumber>
    </recommendedName>
    <alternativeName>
        <fullName evidence="3">DNA 5'-3' helicase subunit RecD2</fullName>
    </alternativeName>
</protein>
<feature type="binding site" evidence="3">
    <location>
        <begin position="359"/>
        <end position="363"/>
    </location>
    <ligand>
        <name>ATP</name>
        <dbReference type="ChEBI" id="CHEBI:30616"/>
    </ligand>
</feature>
<dbReference type="GO" id="GO:0016887">
    <property type="term" value="F:ATP hydrolysis activity"/>
    <property type="evidence" value="ECO:0007669"/>
    <property type="project" value="RHEA"/>
</dbReference>
<sequence length="757" mass="84460">MESAKETHELQKNTLTGFVEEIVFRNDENGFTVMVVDCEGVYWHAKGVMPYVREGEQVLLTGRFVEHPTYGMQFEVKQCETSLPASEGDLLRYLGSGMIRGVGPAMAAKLIEAFGEETFDVLSYNPDRLLAIPGIGRKKLEEIVSSYREQFESRDVIMQLQKLGLSSQMSLKVYQRLGPDAVGLIHNNPYQLAELVSGFGFRHADALARRMGLDPGSPERIRGGLHYVLVESTSQGHTFVHSAGLGAQVAELLGIPGETVSQVLSEMVLRGEIYLEVPSEAEEAGENAVYLPALYLAESRVARFLAEMAGTPVGKVTVQLDEEIDKIEARLGIAFSELQRQAVKAGVNEKIAVITGGPGTGKTTIINGLIRIFESAGLSIALAAPTGRAAKRMTEATRREAKTIHRLLEYTFSEDREFLSFQKNEDAPLEAEVLILDEVSMIDIVLMQHLSKAIKPETRLILVGDADQLPSVGPGNVLRDIIDSKCVPVIRLTEIFRQSERSMIALNAHRINHGEYPVLNDRDKDFFLVTARQQDDIAALIVDLVKRRLPEYYGVDAIKDIQILTPVKNSKVGTKALNELLQHALNGEVEKPHKKIGDRVFKVGDKVMQIKNNYSMKWVTDDAMEGDGVFNGDMGYIESILEAERKMAIRFDDDKLAHYEFNQLEEVTHAYAVTVHKSQGSEYPIVIMPVTWFPPMLMSRNILYTAVTRAKKIVVLVGDEKYMKMMVDRTDVNQRNTALSRKIAEQIAFIEEMGENR</sequence>
<keyword evidence="3 5" id="KW-0347">Helicase</keyword>
<organism evidence="5 6">
    <name type="scientific">Acidaminobacter hydrogenoformans DSM 2784</name>
    <dbReference type="NCBI Taxonomy" id="1120920"/>
    <lineage>
        <taxon>Bacteria</taxon>
        <taxon>Bacillati</taxon>
        <taxon>Bacillota</taxon>
        <taxon>Clostridia</taxon>
        <taxon>Peptostreptococcales</taxon>
        <taxon>Acidaminobacteraceae</taxon>
        <taxon>Acidaminobacter</taxon>
    </lineage>
</organism>
<dbReference type="GO" id="GO:0017116">
    <property type="term" value="F:single-stranded DNA helicase activity"/>
    <property type="evidence" value="ECO:0007669"/>
    <property type="project" value="TreeGrafter"/>
</dbReference>
<dbReference type="InterPro" id="IPR050534">
    <property type="entry name" value="Coronavir_polyprotein_1ab"/>
</dbReference>
<dbReference type="SMART" id="SM00382">
    <property type="entry name" value="AAA"/>
    <property type="match status" value="1"/>
</dbReference>
<keyword evidence="6" id="KW-1185">Reference proteome</keyword>
<dbReference type="Gene3D" id="3.40.50.300">
    <property type="entry name" value="P-loop containing nucleotide triphosphate hydrolases"/>
    <property type="match status" value="2"/>
</dbReference>
<proteinExistence type="inferred from homology"/>
<comment type="catalytic activity">
    <reaction evidence="3">
        <text>ATP + H2O = ADP + phosphate + H(+)</text>
        <dbReference type="Rhea" id="RHEA:13065"/>
        <dbReference type="ChEBI" id="CHEBI:15377"/>
        <dbReference type="ChEBI" id="CHEBI:15378"/>
        <dbReference type="ChEBI" id="CHEBI:30616"/>
        <dbReference type="ChEBI" id="CHEBI:43474"/>
        <dbReference type="ChEBI" id="CHEBI:456216"/>
        <dbReference type="EC" id="5.6.2.3"/>
    </reaction>
</comment>
<dbReference type="Pfam" id="PF13245">
    <property type="entry name" value="AAA_19"/>
    <property type="match status" value="1"/>
</dbReference>
<dbReference type="GO" id="GO:0009338">
    <property type="term" value="C:exodeoxyribonuclease V complex"/>
    <property type="evidence" value="ECO:0007669"/>
    <property type="project" value="TreeGrafter"/>
</dbReference>